<keyword evidence="4 9" id="KW-0732">Signal</keyword>
<evidence type="ECO:0000256" key="5">
    <source>
        <dbReference type="ARBA" id="ARBA00022801"/>
    </source>
</evidence>
<dbReference type="GO" id="GO:0006508">
    <property type="term" value="P:proteolysis"/>
    <property type="evidence" value="ECO:0007669"/>
    <property type="project" value="UniProtKB-KW"/>
</dbReference>
<keyword evidence="3" id="KW-0479">Metal-binding</keyword>
<comment type="caution">
    <text evidence="11">The sequence shown here is derived from an EMBL/GenBank/DDBJ whole genome shotgun (WGS) entry which is preliminary data.</text>
</comment>
<dbReference type="GO" id="GO:0046872">
    <property type="term" value="F:metal ion binding"/>
    <property type="evidence" value="ECO:0007669"/>
    <property type="project" value="UniProtKB-KW"/>
</dbReference>
<feature type="chain" id="PRO_5012419104" description="Peptidase M43 pregnancy-associated plasma-A domain-containing protein" evidence="9">
    <location>
        <begin position="20"/>
        <end position="307"/>
    </location>
</feature>
<dbReference type="AlphaFoldDB" id="A0A1Z5KNR2"/>
<dbReference type="EMBL" id="BDSP01000262">
    <property type="protein sequence ID" value="GAX27964.1"/>
    <property type="molecule type" value="Genomic_DNA"/>
</dbReference>
<evidence type="ECO:0000256" key="9">
    <source>
        <dbReference type="SAM" id="SignalP"/>
    </source>
</evidence>
<evidence type="ECO:0000259" key="10">
    <source>
        <dbReference type="Pfam" id="PF05572"/>
    </source>
</evidence>
<sequence length="307" mass="34107">MVMSIVILLCALFASTVLSHDHEGHIFHNHDHHRLLSQEPHGCGFQAPDKATIERLAIAQEERVARIEQERAITSQALFRCNPARSDTQVVHIDTYIHAIEMTNGTGFLSDAVLEQSVESANKHLLSTGFQLNLISMNRVTSDIWYISKWNSEEQKAMESQYKEGGPNILNIYYKAAILGSERYCGYANLAEDAISAGTQDGIVMDSNCATADAVLAHEVGHWMNLLHTFDGGCSPGDLVDDTNAQASYYTGSGYDCPDPLPDTCPDQPGRDPLDNIMDYAPSECVDRFTRGQARRMQEAWRNIRDA</sequence>
<evidence type="ECO:0000256" key="1">
    <source>
        <dbReference type="ARBA" id="ARBA00008721"/>
    </source>
</evidence>
<evidence type="ECO:0000256" key="7">
    <source>
        <dbReference type="ARBA" id="ARBA00023049"/>
    </source>
</evidence>
<reference evidence="11 12" key="1">
    <citation type="journal article" date="2015" name="Plant Cell">
        <title>Oil accumulation by the oleaginous diatom Fistulifera solaris as revealed by the genome and transcriptome.</title>
        <authorList>
            <person name="Tanaka T."/>
            <person name="Maeda Y."/>
            <person name="Veluchamy A."/>
            <person name="Tanaka M."/>
            <person name="Abida H."/>
            <person name="Marechal E."/>
            <person name="Bowler C."/>
            <person name="Muto M."/>
            <person name="Sunaga Y."/>
            <person name="Tanaka M."/>
            <person name="Yoshino T."/>
            <person name="Taniguchi T."/>
            <person name="Fukuda Y."/>
            <person name="Nemoto M."/>
            <person name="Matsumoto M."/>
            <person name="Wong P.S."/>
            <person name="Aburatani S."/>
            <person name="Fujibuchi W."/>
        </authorList>
    </citation>
    <scope>NUCLEOTIDE SEQUENCE [LARGE SCALE GENOMIC DNA]</scope>
    <source>
        <strain evidence="11 12">JPCC DA0580</strain>
    </source>
</reference>
<keyword evidence="7" id="KW-0482">Metalloprotease</keyword>
<keyword evidence="8" id="KW-1015">Disulfide bond</keyword>
<dbReference type="InParanoid" id="A0A1Z5KNR2"/>
<dbReference type="InterPro" id="IPR008754">
    <property type="entry name" value="Peptidase_M43"/>
</dbReference>
<keyword evidence="12" id="KW-1185">Reference proteome</keyword>
<feature type="signal peptide" evidence="9">
    <location>
        <begin position="1"/>
        <end position="19"/>
    </location>
</feature>
<keyword evidence="2" id="KW-0645">Protease</keyword>
<accession>A0A1Z5KNR2</accession>
<keyword evidence="5" id="KW-0378">Hydrolase</keyword>
<gene>
    <name evidence="11" type="ORF">FisN_32Lu043</name>
</gene>
<name>A0A1Z5KNR2_FISSO</name>
<dbReference type="SUPFAM" id="SSF55486">
    <property type="entry name" value="Metalloproteases ('zincins'), catalytic domain"/>
    <property type="match status" value="1"/>
</dbReference>
<keyword evidence="6" id="KW-0862">Zinc</keyword>
<evidence type="ECO:0000256" key="6">
    <source>
        <dbReference type="ARBA" id="ARBA00022833"/>
    </source>
</evidence>
<evidence type="ECO:0000256" key="2">
    <source>
        <dbReference type="ARBA" id="ARBA00022670"/>
    </source>
</evidence>
<dbReference type="GO" id="GO:0008237">
    <property type="term" value="F:metallopeptidase activity"/>
    <property type="evidence" value="ECO:0007669"/>
    <property type="project" value="UniProtKB-KW"/>
</dbReference>
<feature type="domain" description="Peptidase M43 pregnancy-associated plasma-A" evidence="10">
    <location>
        <begin position="203"/>
        <end position="300"/>
    </location>
</feature>
<dbReference type="Gene3D" id="3.40.390.10">
    <property type="entry name" value="Collagenase (Catalytic Domain)"/>
    <property type="match status" value="1"/>
</dbReference>
<evidence type="ECO:0000313" key="12">
    <source>
        <dbReference type="Proteomes" id="UP000198406"/>
    </source>
</evidence>
<evidence type="ECO:0000256" key="3">
    <source>
        <dbReference type="ARBA" id="ARBA00022723"/>
    </source>
</evidence>
<evidence type="ECO:0000256" key="8">
    <source>
        <dbReference type="ARBA" id="ARBA00023157"/>
    </source>
</evidence>
<dbReference type="InterPro" id="IPR024079">
    <property type="entry name" value="MetalloPept_cat_dom_sf"/>
</dbReference>
<dbReference type="Proteomes" id="UP000198406">
    <property type="component" value="Unassembled WGS sequence"/>
</dbReference>
<dbReference type="PANTHER" id="PTHR47466:SF1">
    <property type="entry name" value="METALLOPROTEASE MEP1 (AFU_ORTHOLOGUE AFUA_1G07730)-RELATED"/>
    <property type="match status" value="1"/>
</dbReference>
<dbReference type="PANTHER" id="PTHR47466">
    <property type="match status" value="1"/>
</dbReference>
<dbReference type="OrthoDB" id="47886at2759"/>
<evidence type="ECO:0000256" key="4">
    <source>
        <dbReference type="ARBA" id="ARBA00022729"/>
    </source>
</evidence>
<protein>
    <recommendedName>
        <fullName evidence="10">Peptidase M43 pregnancy-associated plasma-A domain-containing protein</fullName>
    </recommendedName>
</protein>
<dbReference type="Pfam" id="PF05572">
    <property type="entry name" value="Peptidase_M43"/>
    <property type="match status" value="1"/>
</dbReference>
<evidence type="ECO:0000313" key="11">
    <source>
        <dbReference type="EMBL" id="GAX27964.1"/>
    </source>
</evidence>
<organism evidence="11 12">
    <name type="scientific">Fistulifera solaris</name>
    <name type="common">Oleaginous diatom</name>
    <dbReference type="NCBI Taxonomy" id="1519565"/>
    <lineage>
        <taxon>Eukaryota</taxon>
        <taxon>Sar</taxon>
        <taxon>Stramenopiles</taxon>
        <taxon>Ochrophyta</taxon>
        <taxon>Bacillariophyta</taxon>
        <taxon>Bacillariophyceae</taxon>
        <taxon>Bacillariophycidae</taxon>
        <taxon>Naviculales</taxon>
        <taxon>Naviculaceae</taxon>
        <taxon>Fistulifera</taxon>
    </lineage>
</organism>
<comment type="similarity">
    <text evidence="1">Belongs to the peptidase M43B family.</text>
</comment>
<proteinExistence type="inferred from homology"/>